<reference evidence="2 3" key="1">
    <citation type="submission" date="2015-08" db="EMBL/GenBank/DDBJ databases">
        <authorList>
            <person name="Babu N.S."/>
            <person name="Beckwith C.J."/>
            <person name="Beseler K.G."/>
            <person name="Brison A."/>
            <person name="Carone J.V."/>
            <person name="Caskin T.P."/>
            <person name="Diamond M."/>
            <person name="Durham M.E."/>
            <person name="Foxe J.M."/>
            <person name="Go M."/>
            <person name="Henderson B.A."/>
            <person name="Jones I.B."/>
            <person name="McGettigan J.A."/>
            <person name="Micheletti S.J."/>
            <person name="Nasrallah M.E."/>
            <person name="Ortiz D."/>
            <person name="Piller C.R."/>
            <person name="Privatt S.R."/>
            <person name="Schneider S.L."/>
            <person name="Sharp S."/>
            <person name="Smith T.C."/>
            <person name="Stanton J.D."/>
            <person name="Ullery H.E."/>
            <person name="Wilson R.J."/>
            <person name="Serrano M.G."/>
            <person name="Buck G."/>
            <person name="Lee V."/>
            <person name="Wang Y."/>
            <person name="Carvalho R."/>
            <person name="Voegtly L."/>
            <person name="Shi R."/>
            <person name="Duckworth R."/>
            <person name="Johnson A."/>
            <person name="Loviza R."/>
            <person name="Walstead R."/>
            <person name="Shah Z."/>
            <person name="Kiflezghi M."/>
            <person name="Wade K."/>
            <person name="Ball S.L."/>
            <person name="Bradley K.W."/>
            <person name="Asai D.J."/>
            <person name="Bowman C.A."/>
            <person name="Russell D.A."/>
            <person name="Pope W.H."/>
            <person name="Jacobs-Sera D."/>
            <person name="Hendrix R.W."/>
            <person name="Hatfull G.F."/>
        </authorList>
    </citation>
    <scope>NUCLEOTIDE SEQUENCE [LARGE SCALE GENOMIC DNA]</scope>
    <source>
        <strain evidence="2 3">DSM 27648</strain>
    </source>
</reference>
<dbReference type="STRING" id="1391654.AKJ09_11478"/>
<sequence length="182" mass="20252">MLGVMRGRVHAIFGRRSALQGGIALAALALTRKSRAGQSTQSLFRIDRSKNANIVQYDAVLLSPTELNKDRPIIGYWINKAEDGRRMEFNALDKLAYGFKVEREKGTSSWILRLAASPKRPIRVVWWNGRWVPQMLIAGTSAVLDHLYVVTDEGGVIPTVRYVDAFGAEMATGKPVTERLTP</sequence>
<accession>A0A0K1QHA2</accession>
<evidence type="ECO:0000313" key="2">
    <source>
        <dbReference type="EMBL" id="AKV04815.1"/>
    </source>
</evidence>
<dbReference type="InterPro" id="IPR032269">
    <property type="entry name" value="DUF4833"/>
</dbReference>
<dbReference type="AlphaFoldDB" id="A0A0K1QHA2"/>
<evidence type="ECO:0000313" key="3">
    <source>
        <dbReference type="Proteomes" id="UP000064967"/>
    </source>
</evidence>
<dbReference type="EMBL" id="CP012333">
    <property type="protein sequence ID" value="AKV04815.1"/>
    <property type="molecule type" value="Genomic_DNA"/>
</dbReference>
<dbReference type="OrthoDB" id="9785831at2"/>
<proteinExistence type="predicted"/>
<keyword evidence="3" id="KW-1185">Reference proteome</keyword>
<dbReference type="KEGG" id="llu:AKJ09_11478"/>
<evidence type="ECO:0000259" key="1">
    <source>
        <dbReference type="Pfam" id="PF16117"/>
    </source>
</evidence>
<gene>
    <name evidence="2" type="ORF">AKJ09_11478</name>
</gene>
<protein>
    <recommendedName>
        <fullName evidence="1">DUF4833 domain-containing protein</fullName>
    </recommendedName>
</protein>
<organism evidence="2 3">
    <name type="scientific">Labilithrix luteola</name>
    <dbReference type="NCBI Taxonomy" id="1391654"/>
    <lineage>
        <taxon>Bacteria</taxon>
        <taxon>Pseudomonadati</taxon>
        <taxon>Myxococcota</taxon>
        <taxon>Polyangia</taxon>
        <taxon>Polyangiales</taxon>
        <taxon>Labilitrichaceae</taxon>
        <taxon>Labilithrix</taxon>
    </lineage>
</organism>
<name>A0A0K1QHA2_9BACT</name>
<feature type="domain" description="DUF4833" evidence="1">
    <location>
        <begin position="44"/>
        <end position="179"/>
    </location>
</feature>
<dbReference type="Pfam" id="PF16117">
    <property type="entry name" value="DUF4833"/>
    <property type="match status" value="1"/>
</dbReference>
<dbReference type="Proteomes" id="UP000064967">
    <property type="component" value="Chromosome"/>
</dbReference>